<proteinExistence type="predicted"/>
<organism evidence="2">
    <name type="scientific">Lepeophtheirus salmonis</name>
    <name type="common">Salmon louse</name>
    <name type="synonym">Caligus salmonis</name>
    <dbReference type="NCBI Taxonomy" id="72036"/>
    <lineage>
        <taxon>Eukaryota</taxon>
        <taxon>Metazoa</taxon>
        <taxon>Ecdysozoa</taxon>
        <taxon>Arthropoda</taxon>
        <taxon>Crustacea</taxon>
        <taxon>Multicrustacea</taxon>
        <taxon>Hexanauplia</taxon>
        <taxon>Copepoda</taxon>
        <taxon>Siphonostomatoida</taxon>
        <taxon>Caligidae</taxon>
        <taxon>Lepeophtheirus</taxon>
    </lineage>
</organism>
<protein>
    <submittedName>
        <fullName evidence="2">Uncharacterized protein</fullName>
    </submittedName>
</protein>
<reference evidence="2" key="1">
    <citation type="submission" date="2014-05" db="EMBL/GenBank/DDBJ databases">
        <authorList>
            <person name="Chronopoulou M."/>
        </authorList>
    </citation>
    <scope>NUCLEOTIDE SEQUENCE</scope>
    <source>
        <tissue evidence="2">Whole organism</tissue>
    </source>
</reference>
<feature type="region of interest" description="Disordered" evidence="1">
    <location>
        <begin position="94"/>
        <end position="116"/>
    </location>
</feature>
<dbReference type="OrthoDB" id="26838at2759"/>
<dbReference type="AlphaFoldDB" id="A0A0K2UUP8"/>
<accession>A0A0K2UUP8</accession>
<gene>
    <name evidence="2" type="primary">Dpse\GA30496</name>
</gene>
<feature type="region of interest" description="Disordered" evidence="1">
    <location>
        <begin position="159"/>
        <end position="197"/>
    </location>
</feature>
<sequence length="225" mass="25546">MLYINTDDVKIRKKQRKIENEVSDLKLKFATSDNKNIVLSNREIRLLRYLDLTKEDKEKLKGSLKVAKKLEKIEQRESRSPYDDDEENFMSLDSVESNNAESPESSLSPRDCKSPTVELKSITEAMDMVEDILADDSMDRVERIDKLERILSRAMLFSQSGGGGGDPSSSLHSNRDHYHYFPNGISSSRSPSPPPLREITLKKDVETQTLSTGDIVMTKVFTPES</sequence>
<evidence type="ECO:0000313" key="2">
    <source>
        <dbReference type="EMBL" id="CDW41401.1"/>
    </source>
</evidence>
<evidence type="ECO:0000256" key="1">
    <source>
        <dbReference type="SAM" id="MobiDB-lite"/>
    </source>
</evidence>
<dbReference type="EMBL" id="HACA01024040">
    <property type="protein sequence ID" value="CDW41401.1"/>
    <property type="molecule type" value="Transcribed_RNA"/>
</dbReference>
<feature type="compositionally biased region" description="Polar residues" evidence="1">
    <location>
        <begin position="94"/>
        <end position="108"/>
    </location>
</feature>
<name>A0A0K2UUP8_LEPSM</name>